<organism evidence="1">
    <name type="scientific">Caldilineaceae bacterium SB0661_bin_32</name>
    <dbReference type="NCBI Taxonomy" id="2605255"/>
    <lineage>
        <taxon>Bacteria</taxon>
        <taxon>Bacillati</taxon>
        <taxon>Chloroflexota</taxon>
        <taxon>Caldilineae</taxon>
        <taxon>Caldilineales</taxon>
        <taxon>Caldilineaceae</taxon>
    </lineage>
</organism>
<name>A0A6B1DEN5_9CHLR</name>
<reference evidence="1" key="1">
    <citation type="submission" date="2019-09" db="EMBL/GenBank/DDBJ databases">
        <title>Characterisation of the sponge microbiome using genome-centric metagenomics.</title>
        <authorList>
            <person name="Engelberts J.P."/>
            <person name="Robbins S.J."/>
            <person name="De Goeij J.M."/>
            <person name="Aranda M."/>
            <person name="Bell S.C."/>
            <person name="Webster N.S."/>
        </authorList>
    </citation>
    <scope>NUCLEOTIDE SEQUENCE</scope>
    <source>
        <strain evidence="1">SB0661_bin_32</strain>
    </source>
</reference>
<sequence length="133" mass="15122">MWATLILIGVVAVAAVGYVVWPLFGRTETSVSTEEEQLADLLTRKEVALEAIRDLEFDHGVGKIEDADFERFNRILRNRALRLIERIDAQYGGTDSAGTHFIQQNERLELEISNRRRVEELLPNEGGGRLQEE</sequence>
<dbReference type="EMBL" id="VXMH01000119">
    <property type="protein sequence ID" value="MYC97517.1"/>
    <property type="molecule type" value="Genomic_DNA"/>
</dbReference>
<evidence type="ECO:0008006" key="2">
    <source>
        <dbReference type="Google" id="ProtNLM"/>
    </source>
</evidence>
<accession>A0A6B1DEN5</accession>
<gene>
    <name evidence="1" type="ORF">F4X14_21400</name>
</gene>
<dbReference type="AlphaFoldDB" id="A0A6B1DEN5"/>
<evidence type="ECO:0000313" key="1">
    <source>
        <dbReference type="EMBL" id="MYC97517.1"/>
    </source>
</evidence>
<proteinExistence type="predicted"/>
<comment type="caution">
    <text evidence="1">The sequence shown here is derived from an EMBL/GenBank/DDBJ whole genome shotgun (WGS) entry which is preliminary data.</text>
</comment>
<protein>
    <recommendedName>
        <fullName evidence="2">C-type cytochrome biogenesis protein CcmI</fullName>
    </recommendedName>
</protein>